<comment type="caution">
    <text evidence="1">The sequence shown here is derived from an EMBL/GenBank/DDBJ whole genome shotgun (WGS) entry which is preliminary data.</text>
</comment>
<dbReference type="Gene3D" id="3.10.20.30">
    <property type="match status" value="1"/>
</dbReference>
<reference evidence="1 2" key="1">
    <citation type="submission" date="2019-12" db="EMBL/GenBank/DDBJ databases">
        <title>Draft genome sequencing of Halomonas icarensis D1-1.</title>
        <authorList>
            <person name="Pandiyan K."/>
            <person name="Kushwaha P."/>
            <person name="Gowdham M."/>
            <person name="Chakdar H."/>
            <person name="Singh A."/>
            <person name="Kumar M."/>
            <person name="Saxena A.K."/>
        </authorList>
    </citation>
    <scope>NUCLEOTIDE SEQUENCE [LARGE SCALE GENOMIC DNA]</scope>
    <source>
        <strain evidence="1 2">D1-1</strain>
    </source>
</reference>
<dbReference type="InterPro" id="IPR016155">
    <property type="entry name" value="Mopterin_synth/thiamin_S_b"/>
</dbReference>
<name>A0A7X4VXI1_9GAMM</name>
<organism evidence="1 2">
    <name type="scientific">Halomonas icarae</name>
    <dbReference type="NCBI Taxonomy" id="2691040"/>
    <lineage>
        <taxon>Bacteria</taxon>
        <taxon>Pseudomonadati</taxon>
        <taxon>Pseudomonadota</taxon>
        <taxon>Gammaproteobacteria</taxon>
        <taxon>Oceanospirillales</taxon>
        <taxon>Halomonadaceae</taxon>
        <taxon>Halomonas</taxon>
    </lineage>
</organism>
<accession>A0A7X4VXI1</accession>
<dbReference type="Proteomes" id="UP000448235">
    <property type="component" value="Unassembled WGS sequence"/>
</dbReference>
<dbReference type="CDD" id="cd00565">
    <property type="entry name" value="Ubl_ThiS"/>
    <property type="match status" value="1"/>
</dbReference>
<gene>
    <name evidence="1" type="primary">thiS</name>
    <name evidence="1" type="ORF">GRB80_04060</name>
</gene>
<dbReference type="PANTHER" id="PTHR34472">
    <property type="entry name" value="SULFUR CARRIER PROTEIN THIS"/>
    <property type="match status" value="1"/>
</dbReference>
<keyword evidence="2" id="KW-1185">Reference proteome</keyword>
<dbReference type="InterPro" id="IPR010035">
    <property type="entry name" value="Thi_S"/>
</dbReference>
<dbReference type="InterPro" id="IPR003749">
    <property type="entry name" value="ThiS/MoaD-like"/>
</dbReference>
<dbReference type="SUPFAM" id="SSF54285">
    <property type="entry name" value="MoaD/ThiS"/>
    <property type="match status" value="1"/>
</dbReference>
<dbReference type="PANTHER" id="PTHR34472:SF1">
    <property type="entry name" value="SULFUR CARRIER PROTEIN THIS"/>
    <property type="match status" value="1"/>
</dbReference>
<protein>
    <submittedName>
        <fullName evidence="1">Sulfur carrier protein ThiS</fullName>
    </submittedName>
</protein>
<sequence length="69" mass="7384">MHEITLSLNGEPARLPEGTPLTQALEAWGYGERRVAVAINDAFAPRSTWPERTLGEGDRIDIVAPVGGG</sequence>
<evidence type="ECO:0000313" key="1">
    <source>
        <dbReference type="EMBL" id="NAW12011.1"/>
    </source>
</evidence>
<dbReference type="Pfam" id="PF02597">
    <property type="entry name" value="ThiS"/>
    <property type="match status" value="1"/>
</dbReference>
<proteinExistence type="predicted"/>
<dbReference type="EMBL" id="WUTS01000001">
    <property type="protein sequence ID" value="NAW12011.1"/>
    <property type="molecule type" value="Genomic_DNA"/>
</dbReference>
<dbReference type="AlphaFoldDB" id="A0A7X4VXI1"/>
<dbReference type="NCBIfam" id="TIGR01683">
    <property type="entry name" value="thiS"/>
    <property type="match status" value="1"/>
</dbReference>
<dbReference type="InterPro" id="IPR012675">
    <property type="entry name" value="Beta-grasp_dom_sf"/>
</dbReference>
<evidence type="ECO:0000313" key="2">
    <source>
        <dbReference type="Proteomes" id="UP000448235"/>
    </source>
</evidence>